<evidence type="ECO:0008006" key="4">
    <source>
        <dbReference type="Google" id="ProtNLM"/>
    </source>
</evidence>
<evidence type="ECO:0000256" key="1">
    <source>
        <dbReference type="SAM" id="Phobius"/>
    </source>
</evidence>
<protein>
    <recommendedName>
        <fullName evidence="4">Alpha-1,2-mannosyltransferase</fullName>
    </recommendedName>
</protein>
<keyword evidence="1" id="KW-1133">Transmembrane helix</keyword>
<dbReference type="Proteomes" id="UP000036947">
    <property type="component" value="Unassembled WGS sequence"/>
</dbReference>
<keyword evidence="1" id="KW-0812">Transmembrane</keyword>
<keyword evidence="1" id="KW-0472">Membrane</keyword>
<dbReference type="AlphaFoldDB" id="A0A0L0NA02"/>
<keyword evidence="3" id="KW-1185">Reference proteome</keyword>
<dbReference type="EMBL" id="LFRF01000011">
    <property type="protein sequence ID" value="KND90844.1"/>
    <property type="molecule type" value="Genomic_DNA"/>
</dbReference>
<reference evidence="2 3" key="1">
    <citation type="journal article" date="2015" name="BMC Genomics">
        <title>The genome of the truffle-parasite Tolypocladium ophioglossoides and the evolution of antifungal peptaibiotics.</title>
        <authorList>
            <person name="Quandt C.A."/>
            <person name="Bushley K.E."/>
            <person name="Spatafora J.W."/>
        </authorList>
    </citation>
    <scope>NUCLEOTIDE SEQUENCE [LARGE SCALE GENOMIC DNA]</scope>
    <source>
        <strain evidence="2 3">CBS 100239</strain>
    </source>
</reference>
<name>A0A0L0NA02_TOLOC</name>
<evidence type="ECO:0000313" key="2">
    <source>
        <dbReference type="EMBL" id="KND90844.1"/>
    </source>
</evidence>
<dbReference type="STRING" id="1163406.A0A0L0NA02"/>
<organism evidence="2 3">
    <name type="scientific">Tolypocladium ophioglossoides (strain CBS 100239)</name>
    <name type="common">Snaketongue truffleclub</name>
    <name type="synonym">Elaphocordyceps ophioglossoides</name>
    <dbReference type="NCBI Taxonomy" id="1163406"/>
    <lineage>
        <taxon>Eukaryota</taxon>
        <taxon>Fungi</taxon>
        <taxon>Dikarya</taxon>
        <taxon>Ascomycota</taxon>
        <taxon>Pezizomycotina</taxon>
        <taxon>Sordariomycetes</taxon>
        <taxon>Hypocreomycetidae</taxon>
        <taxon>Hypocreales</taxon>
        <taxon>Ophiocordycipitaceae</taxon>
        <taxon>Tolypocladium</taxon>
    </lineage>
</organism>
<proteinExistence type="predicted"/>
<comment type="caution">
    <text evidence="2">The sequence shown here is derived from an EMBL/GenBank/DDBJ whole genome shotgun (WGS) entry which is preliminary data.</text>
</comment>
<dbReference type="OrthoDB" id="5043642at2759"/>
<dbReference type="Pfam" id="PF11927">
    <property type="entry name" value="HODM_asu-like"/>
    <property type="match status" value="1"/>
</dbReference>
<accession>A0A0L0NA02</accession>
<sequence>MAILQLIAAVCVGTVAYFLYNLFKHRNATRVRAHSFSSDSSTRRTHDSDYTSVFPPSQRHVLGELLDTDVKEPSRPLTTESLVKMDADYRHADPASRIFSGFTVGEVKALGNFPDYAKLSGVPGPSPLKGFDVDSASPRPYRPFRWAYHQTMSFQKLDPDYWIELESTYRERIVQRRELYAQHGSDVLQALPGSELACKELMEMVLQYICARYPDSFRVDNNVLYNNILGTSTDLEKVHPLHVLLHNVPEDFAITLRNEKTGRYHFRAGVVLSTLGWKLSQKIGLELSGIHAPVPSYKEKMAFSMDRFFTRMPAPSPIQRGSWGLEIGQPLFLPTDHADWSHRDSQNPSLRPDDLFLRVDWQTLRRLPLSGGIVFNFKALFTPLTQFQHEPYVPLLVLKILSEGEEGIMRYKGTWHVEHIARPALEEYARAQLERGLVEKDWTERTLDEYPFFPGYNGGS</sequence>
<dbReference type="InterPro" id="IPR021848">
    <property type="entry name" value="HODM_asu-like"/>
</dbReference>
<gene>
    <name evidence="2" type="ORF">TOPH_04658</name>
</gene>
<evidence type="ECO:0000313" key="3">
    <source>
        <dbReference type="Proteomes" id="UP000036947"/>
    </source>
</evidence>
<feature type="transmembrane region" description="Helical" evidence="1">
    <location>
        <begin position="6"/>
        <end position="23"/>
    </location>
</feature>